<dbReference type="PANTHER" id="PTHR30126:SF6">
    <property type="entry name" value="HTH-TYPE TRANSCRIPTIONAL REGULATOR CYSB-RELATED"/>
    <property type="match status" value="1"/>
</dbReference>
<evidence type="ECO:0000256" key="4">
    <source>
        <dbReference type="ARBA" id="ARBA00023163"/>
    </source>
</evidence>
<dbReference type="Pfam" id="PF03466">
    <property type="entry name" value="LysR_substrate"/>
    <property type="match status" value="1"/>
</dbReference>
<dbReference type="EMBL" id="FODO01000001">
    <property type="protein sequence ID" value="SEN81288.1"/>
    <property type="molecule type" value="Genomic_DNA"/>
</dbReference>
<feature type="domain" description="HTH lysR-type" evidence="5">
    <location>
        <begin position="1"/>
        <end position="60"/>
    </location>
</feature>
<dbReference type="InterPro" id="IPR000847">
    <property type="entry name" value="LysR_HTH_N"/>
</dbReference>
<dbReference type="PROSITE" id="PS50931">
    <property type="entry name" value="HTH_LYSR"/>
    <property type="match status" value="1"/>
</dbReference>
<dbReference type="CDD" id="cd08413">
    <property type="entry name" value="PBP2_CysB_like"/>
    <property type="match status" value="1"/>
</dbReference>
<dbReference type="SUPFAM" id="SSF53850">
    <property type="entry name" value="Periplasmic binding protein-like II"/>
    <property type="match status" value="1"/>
</dbReference>
<dbReference type="Pfam" id="PF00126">
    <property type="entry name" value="HTH_1"/>
    <property type="match status" value="1"/>
</dbReference>
<gene>
    <name evidence="6" type="ORF">SAMN05216333_101235</name>
</gene>
<dbReference type="InterPro" id="IPR005119">
    <property type="entry name" value="LysR_subst-bd"/>
</dbReference>
<sequence length="316" mass="35203">MKLQQLRYLCETANQDMNLSRAAKNLHTSQPAISKQIQLLEEELGVDIFLRNGKRIVKITPPGQLIIKTAVKMLRDADNLKKIAQEFTNEAGGTLTIATTHTQARYSLPPVIKRFTARYPKVKLILRQGSPVQIAALVTSGEADIGIATEALEQYKELVMLPCYQWNRCIIVPPKHPLLKLKKLTLEAINRYPIITYDSAFTGRSKINQAFASCGLEPNVVLTAIDSDVIKTYVELGLGVGILANMAFDAKRDKTLRSIDASHLFEPSTTRIGISRNSYIRGYILDFIEMFAPHLDHASIQSKLERGKSADPENAS</sequence>
<dbReference type="InterPro" id="IPR037423">
    <property type="entry name" value="CysB_PBP2"/>
</dbReference>
<evidence type="ECO:0000259" key="5">
    <source>
        <dbReference type="PROSITE" id="PS50931"/>
    </source>
</evidence>
<dbReference type="PANTHER" id="PTHR30126">
    <property type="entry name" value="HTH-TYPE TRANSCRIPTIONAL REGULATOR"/>
    <property type="match status" value="1"/>
</dbReference>
<dbReference type="Gene3D" id="3.40.190.10">
    <property type="entry name" value="Periplasmic binding protein-like II"/>
    <property type="match status" value="2"/>
</dbReference>
<evidence type="ECO:0000256" key="3">
    <source>
        <dbReference type="ARBA" id="ARBA00023125"/>
    </source>
</evidence>
<keyword evidence="3" id="KW-0238">DNA-binding</keyword>
<dbReference type="OrthoDB" id="5297026at2"/>
<keyword evidence="4" id="KW-0804">Transcription</keyword>
<dbReference type="SUPFAM" id="SSF46785">
    <property type="entry name" value="Winged helix' DNA-binding domain"/>
    <property type="match status" value="1"/>
</dbReference>
<dbReference type="InterPro" id="IPR036388">
    <property type="entry name" value="WH-like_DNA-bd_sf"/>
</dbReference>
<reference evidence="7" key="1">
    <citation type="submission" date="2016-10" db="EMBL/GenBank/DDBJ databases">
        <authorList>
            <person name="Varghese N."/>
            <person name="Submissions S."/>
        </authorList>
    </citation>
    <scope>NUCLEOTIDE SEQUENCE [LARGE SCALE GENOMIC DNA]</scope>
    <source>
        <strain evidence="7">Nm76</strain>
    </source>
</reference>
<dbReference type="AlphaFoldDB" id="A0A1H8JM20"/>
<dbReference type="GO" id="GO:0019344">
    <property type="term" value="P:cysteine biosynthetic process"/>
    <property type="evidence" value="ECO:0007669"/>
    <property type="project" value="TreeGrafter"/>
</dbReference>
<name>A0A1H8JM20_9PROT</name>
<evidence type="ECO:0000313" key="7">
    <source>
        <dbReference type="Proteomes" id="UP000198814"/>
    </source>
</evidence>
<accession>A0A1H8JM20</accession>
<dbReference type="PRINTS" id="PR00039">
    <property type="entry name" value="HTHLYSR"/>
</dbReference>
<evidence type="ECO:0000313" key="6">
    <source>
        <dbReference type="EMBL" id="SEN81288.1"/>
    </source>
</evidence>
<keyword evidence="7" id="KW-1185">Reference proteome</keyword>
<dbReference type="FunFam" id="1.10.10.10:FF:000001">
    <property type="entry name" value="LysR family transcriptional regulator"/>
    <property type="match status" value="1"/>
</dbReference>
<dbReference type="RefSeq" id="WP_090314839.1">
    <property type="nucleotide sequence ID" value="NZ_FNOE01000001.1"/>
</dbReference>
<keyword evidence="2" id="KW-0805">Transcription regulation</keyword>
<organism evidence="6 7">
    <name type="scientific">Nitrosomonas oligotropha</name>
    <dbReference type="NCBI Taxonomy" id="42354"/>
    <lineage>
        <taxon>Bacteria</taxon>
        <taxon>Pseudomonadati</taxon>
        <taxon>Pseudomonadota</taxon>
        <taxon>Betaproteobacteria</taxon>
        <taxon>Nitrosomonadales</taxon>
        <taxon>Nitrosomonadaceae</taxon>
        <taxon>Nitrosomonas</taxon>
    </lineage>
</organism>
<dbReference type="InterPro" id="IPR036390">
    <property type="entry name" value="WH_DNA-bd_sf"/>
</dbReference>
<evidence type="ECO:0000256" key="2">
    <source>
        <dbReference type="ARBA" id="ARBA00023015"/>
    </source>
</evidence>
<dbReference type="GO" id="GO:0000976">
    <property type="term" value="F:transcription cis-regulatory region binding"/>
    <property type="evidence" value="ECO:0007669"/>
    <property type="project" value="TreeGrafter"/>
</dbReference>
<dbReference type="Proteomes" id="UP000198814">
    <property type="component" value="Unassembled WGS sequence"/>
</dbReference>
<evidence type="ECO:0000256" key="1">
    <source>
        <dbReference type="ARBA" id="ARBA00009437"/>
    </source>
</evidence>
<dbReference type="GO" id="GO:0003700">
    <property type="term" value="F:DNA-binding transcription factor activity"/>
    <property type="evidence" value="ECO:0007669"/>
    <property type="project" value="InterPro"/>
</dbReference>
<proteinExistence type="inferred from homology"/>
<dbReference type="NCBIfam" id="NF009327">
    <property type="entry name" value="PRK12684.1"/>
    <property type="match status" value="1"/>
</dbReference>
<comment type="similarity">
    <text evidence="1">Belongs to the LysR transcriptional regulatory family.</text>
</comment>
<dbReference type="NCBIfam" id="NF009326">
    <property type="entry name" value="PRK12681.1"/>
    <property type="match status" value="1"/>
</dbReference>
<dbReference type="Gene3D" id="1.10.10.10">
    <property type="entry name" value="Winged helix-like DNA-binding domain superfamily/Winged helix DNA-binding domain"/>
    <property type="match status" value="1"/>
</dbReference>
<protein>
    <submittedName>
        <fullName evidence="6">LysR family transcriptional regulator, cys regulon transcriptional activator</fullName>
    </submittedName>
</protein>
<dbReference type="STRING" id="42354.SAMN05216333_101235"/>